<dbReference type="Proteomes" id="UP001185015">
    <property type="component" value="Unassembled WGS sequence"/>
</dbReference>
<organism evidence="2 3">
    <name type="scientific">Methanococcoides alaskense</name>
    <dbReference type="NCBI Taxonomy" id="325778"/>
    <lineage>
        <taxon>Archaea</taxon>
        <taxon>Methanobacteriati</taxon>
        <taxon>Methanobacteriota</taxon>
        <taxon>Stenosarchaea group</taxon>
        <taxon>Methanomicrobia</taxon>
        <taxon>Methanosarcinales</taxon>
        <taxon>Methanosarcinaceae</taxon>
        <taxon>Methanococcoides</taxon>
    </lineage>
</organism>
<protein>
    <submittedName>
        <fullName evidence="2">Uncharacterized protein</fullName>
    </submittedName>
</protein>
<reference evidence="2 3" key="1">
    <citation type="submission" date="2023-07" db="EMBL/GenBank/DDBJ databases">
        <title>Genomic Encyclopedia of Type Strains, Phase IV (KMG-IV): sequencing the most valuable type-strain genomes for metagenomic binning, comparative biology and taxonomic classification.</title>
        <authorList>
            <person name="Goeker M."/>
        </authorList>
    </citation>
    <scope>NUCLEOTIDE SEQUENCE [LARGE SCALE GENOMIC DNA]</scope>
    <source>
        <strain evidence="2 3">DSM 17273</strain>
    </source>
</reference>
<gene>
    <name evidence="2" type="ORF">J2750_000452</name>
</gene>
<keyword evidence="1" id="KW-0812">Transmembrane</keyword>
<accession>A0AA90Z6F3</accession>
<keyword evidence="3" id="KW-1185">Reference proteome</keyword>
<keyword evidence="1" id="KW-0472">Membrane</keyword>
<keyword evidence="1" id="KW-1133">Transmembrane helix</keyword>
<dbReference type="EMBL" id="JAVDQI010000001">
    <property type="protein sequence ID" value="MDR6222020.1"/>
    <property type="molecule type" value="Genomic_DNA"/>
</dbReference>
<feature type="transmembrane region" description="Helical" evidence="1">
    <location>
        <begin position="28"/>
        <end position="49"/>
    </location>
</feature>
<sequence length="52" mass="5789">MGIMNDLTVAYYGPGFDMTTAPMPAAEYTWMVAVIIIALIALWQARTFVSQF</sequence>
<dbReference type="RefSeq" id="WP_270096184.1">
    <property type="nucleotide sequence ID" value="NZ_JAQFFK010000003.1"/>
</dbReference>
<evidence type="ECO:0000256" key="1">
    <source>
        <dbReference type="SAM" id="Phobius"/>
    </source>
</evidence>
<evidence type="ECO:0000313" key="3">
    <source>
        <dbReference type="Proteomes" id="UP001185015"/>
    </source>
</evidence>
<proteinExistence type="predicted"/>
<evidence type="ECO:0000313" key="2">
    <source>
        <dbReference type="EMBL" id="MDR6222020.1"/>
    </source>
</evidence>
<comment type="caution">
    <text evidence="2">The sequence shown here is derived from an EMBL/GenBank/DDBJ whole genome shotgun (WGS) entry which is preliminary data.</text>
</comment>
<dbReference type="AlphaFoldDB" id="A0AA90Z6F3"/>
<name>A0AA90Z6F3_9EURY</name>